<gene>
    <name evidence="1" type="ORF">EJF14_60194</name>
</gene>
<name>A0ACD0WQC7_CLALS</name>
<evidence type="ECO:0000313" key="2">
    <source>
        <dbReference type="Proteomes" id="UP000326582"/>
    </source>
</evidence>
<proteinExistence type="predicted"/>
<dbReference type="Proteomes" id="UP000326582">
    <property type="component" value="Chromosome 6"/>
</dbReference>
<protein>
    <submittedName>
        <fullName evidence="1">Uncharacterized protein</fullName>
    </submittedName>
</protein>
<reference evidence="2" key="1">
    <citation type="journal article" date="2019" name="MBio">
        <title>Comparative genomics for the elucidation of multidrug resistance (MDR) in Candida lusitaniae.</title>
        <authorList>
            <person name="Kannan A."/>
            <person name="Asner S.A."/>
            <person name="Trachsel E."/>
            <person name="Kelly S."/>
            <person name="Parker J."/>
            <person name="Sanglard D."/>
        </authorList>
    </citation>
    <scope>NUCLEOTIDE SEQUENCE [LARGE SCALE GENOMIC DNA]</scope>
    <source>
        <strain evidence="2">P1</strain>
    </source>
</reference>
<accession>A0ACD0WQC7</accession>
<dbReference type="EMBL" id="CP038489">
    <property type="protein sequence ID" value="QFZ29682.1"/>
    <property type="molecule type" value="Genomic_DNA"/>
</dbReference>
<sequence>MQVLNNEYINHTSSLPVAWNNRLLGQRNVSLVLGSARSARWDIWIWVGVLGQFRLCSSDYTLQFIGVGNVFVGFESRSDFDGFSSVGVEFERRVKGGSQRLSEQGRNTLAVRLGEGENGLGHAEEIPEVVFDNAKTFIGQCASVHGCAPRPSHMLYRSV</sequence>
<keyword evidence="2" id="KW-1185">Reference proteome</keyword>
<evidence type="ECO:0000313" key="1">
    <source>
        <dbReference type="EMBL" id="QFZ29682.1"/>
    </source>
</evidence>
<organism evidence="1 2">
    <name type="scientific">Clavispora lusitaniae</name>
    <name type="common">Candida lusitaniae</name>
    <dbReference type="NCBI Taxonomy" id="36911"/>
    <lineage>
        <taxon>Eukaryota</taxon>
        <taxon>Fungi</taxon>
        <taxon>Dikarya</taxon>
        <taxon>Ascomycota</taxon>
        <taxon>Saccharomycotina</taxon>
        <taxon>Pichiomycetes</taxon>
        <taxon>Metschnikowiaceae</taxon>
        <taxon>Clavispora</taxon>
    </lineage>
</organism>